<name>A0AAE6Z481_9GAMM</name>
<evidence type="ECO:0000256" key="1">
    <source>
        <dbReference type="SAM" id="Phobius"/>
    </source>
</evidence>
<feature type="transmembrane region" description="Helical" evidence="1">
    <location>
        <begin position="172"/>
        <end position="188"/>
    </location>
</feature>
<keyword evidence="1" id="KW-1133">Transmembrane helix</keyword>
<organism evidence="2 4">
    <name type="scientific">Dickeya zeae</name>
    <dbReference type="NCBI Taxonomy" id="204042"/>
    <lineage>
        <taxon>Bacteria</taxon>
        <taxon>Pseudomonadati</taxon>
        <taxon>Pseudomonadota</taxon>
        <taxon>Gammaproteobacteria</taxon>
        <taxon>Enterobacterales</taxon>
        <taxon>Pectobacteriaceae</taxon>
        <taxon>Dickeya</taxon>
    </lineage>
</organism>
<proteinExistence type="predicted"/>
<feature type="transmembrane region" description="Helical" evidence="1">
    <location>
        <begin position="142"/>
        <end position="166"/>
    </location>
</feature>
<dbReference type="AlphaFoldDB" id="A0AAE6Z481"/>
<feature type="transmembrane region" description="Helical" evidence="1">
    <location>
        <begin position="68"/>
        <end position="85"/>
    </location>
</feature>
<feature type="transmembrane region" description="Helical" evidence="1">
    <location>
        <begin position="91"/>
        <end position="112"/>
    </location>
</feature>
<accession>A0AAE6Z481</accession>
<evidence type="ECO:0000313" key="4">
    <source>
        <dbReference type="Proteomes" id="UP000500801"/>
    </source>
</evidence>
<dbReference type="Proteomes" id="UP000824976">
    <property type="component" value="Chromosome"/>
</dbReference>
<protein>
    <submittedName>
        <fullName evidence="2">DNA gyrase subunit B</fullName>
    </submittedName>
</protein>
<keyword evidence="1" id="KW-0812">Transmembrane</keyword>
<sequence length="196" mass="22610">MKTSETRGRLLYRVTGVLVSVMTLGWPFLVWFSITHPDHRWLLPLLALVFLARLLMLKSSQGLYRQTGLLLAATGAALCLASLWLRDRQWLMWYPVAVNVVMLTLFFGSLFSRMPFIERIARLREPELPARAIAYTRRVTQVWCLFFVCNGTIALLTCLSGNMVWWTAWNGMISYLLIGLLMGGEWLVRQRLRKSV</sequence>
<keyword evidence="5" id="KW-1185">Reference proteome</keyword>
<evidence type="ECO:0000313" key="3">
    <source>
        <dbReference type="EMBL" id="QYM92995.1"/>
    </source>
</evidence>
<dbReference type="RefSeq" id="WP_168363950.1">
    <property type="nucleotide sequence ID" value="NZ_CP033622.1"/>
</dbReference>
<gene>
    <name evidence="2" type="ORF">DWG24_21230</name>
    <name evidence="3" type="ORF">FGI21_14565</name>
</gene>
<reference evidence="3 5" key="2">
    <citation type="submission" date="2019-06" db="EMBL/GenBank/DDBJ databases">
        <title>Complete genome of Dickeya zeae PL65.</title>
        <authorList>
            <person name="Boluk G."/>
            <person name="Arif M."/>
        </authorList>
    </citation>
    <scope>NUCLEOTIDE SEQUENCE [LARGE SCALE GENOMIC DNA]</scope>
    <source>
        <strain evidence="3 5">PL65</strain>
    </source>
</reference>
<feature type="transmembrane region" description="Helical" evidence="1">
    <location>
        <begin position="40"/>
        <end position="56"/>
    </location>
</feature>
<evidence type="ECO:0000313" key="5">
    <source>
        <dbReference type="Proteomes" id="UP000824976"/>
    </source>
</evidence>
<feature type="transmembrane region" description="Helical" evidence="1">
    <location>
        <begin position="12"/>
        <end position="34"/>
    </location>
</feature>
<reference evidence="2 4" key="1">
    <citation type="submission" date="2018-11" db="EMBL/GenBank/DDBJ databases">
        <title>Complete genome sequence of Dickeya zeae strain CE1 infecting Canna edulis Ker-Gawl. in China.</title>
        <authorList>
            <person name="Zhang J."/>
            <person name="Lin B."/>
            <person name="Shen H."/>
            <person name="Jiang S."/>
            <person name="Pu X."/>
            <person name="Sun D."/>
        </authorList>
    </citation>
    <scope>NUCLEOTIDE SEQUENCE [LARGE SCALE GENOMIC DNA]</scope>
    <source>
        <strain evidence="2 4">CE1</strain>
    </source>
</reference>
<keyword evidence="1" id="KW-0472">Membrane</keyword>
<dbReference type="EMBL" id="CP033622">
    <property type="protein sequence ID" value="QIZ53088.1"/>
    <property type="molecule type" value="Genomic_DNA"/>
</dbReference>
<evidence type="ECO:0000313" key="2">
    <source>
        <dbReference type="EMBL" id="QIZ53088.1"/>
    </source>
</evidence>
<dbReference type="Proteomes" id="UP000500801">
    <property type="component" value="Chromosome"/>
</dbReference>
<dbReference type="EMBL" id="CP040817">
    <property type="protein sequence ID" value="QYM92995.1"/>
    <property type="molecule type" value="Genomic_DNA"/>
</dbReference>